<sequence length="2831" mass="303891">MADDSSKLQTKIYTALTSGSSVTFDFCEFDTSSGAKVVPQNVSFKDFSPTGGTPASTYPSIKSVLSASSLIDGTSLTDLIPVNSSYVSVVLDEICLMDVNFTLYTQSKGIGSFTCILGLGSDGQGVSWSPFSETGHFSATLNSISIGVINPFQKGAQSLLASIAGEMDIGSKGKFDVSLSFPEIELEVSQVPNTYCSISDLLAALDIKTGSGNDFFDSLLALSIENFYLQANVSEQSASIGADIVELDGDYSQPVPIVLIKDLLALDQLSLNFSYQPGNTKAGIVAAMEFLNGTNTALKFNIGASYEHTDQGDTFTVSGNIDVGGTLAAWQAQGADVGTISGDSKLILSDLCQQMFGFKLPVALEGLYISAMSASYSTTSAAGSGTSSTTSSAYTFFGVVGGDWQVSGFEIKAQIQISLSNTENSILCDFDFKGFAFELGYSFNKKVGTVAIPELEGLTGSYAFPEELATINFGSTINIEALVEWFVGSVTGNPGFEFGAPWNKVFDEVSSHLGTVENRNVLDSSGKGISFTISLKQGNRYVEVYLPVASLSLPFDITISAITIKYKEGIGSGKGTLNLGVEGKFPFLIMADGSSADPNSLSWDPSQPGTEPTVSGLGSSFLDIQVVALGQRVSYPLPAPESVEDAINDLIVALQPEEGSDVNPIFPNGLEFNPDSSWLIGNRIVLLGQMVVELIFNDPQMYGAMIRIDAVKPPSTGNAKLNTFAGLYFEIMYRKLTDNIGEYYVALTLPEQFRTINLGSIVIHLPSLSLAVYTNGNFKIDIGFPYKADFSKSFGATYLVFTGLGGFYFGSLDGVTAGKSLPCYDEDHWSANPVIEVGLGIAVGIQRGFSAGPMSAKLTLMLQAILQGTFIEFRRTSESSGTALATTGDSQQQVLYYKVKGVIRFVGELTGSVDLVIINASFTVQVILSASLTIEEYKKSEADLSASVKIKLSVKIGIGIFSFHVHVSFHHTISTSFSFGSKSTPPYLGPNCPGYNESLLAMSAVAAGDAKLDWVAIKPDTDPLELTTYFIPQLTFANDGNASASPYYVNMLYLSYPNNSEGAQISEQDNAFQTFANGVFLWLINAYHGDGTENTASTIEGWSLKQSDLIAINQLLGWSDELFTPDQVNGFTKAFFKLVLTVPDTQGEYGICGFPLPDGLNISSSLAGTMSAINLNEDYLKILTAAQPDAHLNHIGVEGKTSLPASTEAQINQQLIGEFVLTTARQLASAAKLLFTGADESLAVSSMLNSLSDSSTGPSAIDQCAGFLSRFLLHGIRKPDSPAADAKQTPLFDLTGQQFEVSGSDTSLTITLSQSTENPPSWQIEFPASETDLTIDSSKTTLILSPKALESVGHDFKPTVQSAGELSIKQSRNQLYRFNLGGPANWGSSIFTLWQLPNELLKTIADNKGALSLSLHQLSLSTTQASSELPDPLPAITATYKWFTTIKFKLRQIKAGSSASKNPSYLKNAYEFAGTDAADLFKLVSLLGEALGGSDSAPTVKSVNLGYLANDSTSFTALDATGNTPFSLVQTNLSTESRPANSPASLLLFAENDSPSTPLENFLALFWAASVTNNGGYYLQFDVEGQGLPDSLFASQGGTAELCLAMEVVIPAGKPGIYINSFATEDSTGTAEADTEIAFFAECDQIKEVHATIDPGHVGIEVTRDSPPSPPPPSNTPTTDYSASLLNLYTLLTCYVTNVGSYKMPAPDFTSGISPLVPTDSSSADDDNLYYKKIFPVAMPTNDVPSIDAPDLVGIANPYAAVGQSTEFFSSWTDLYGNFLSDTSAELGPIPNGYFDPVPKLAALPNLAYVYSFSTCAGSPCLTVQFLFKQHAYDLLITAVQKAYCEASPLVPQGKWSACTTLSGRIEIIDEQLEIETSADNISTLNDAKQKIFDTQRKLENNAQTYAYFYYQLLPYSSASKQATVEISSSILKSSTSEKGNGQLAYTGIELRENSKAIYEYLLTLYGELGEGKFGPNSTGVSLKPLEIKSGFESDKLVEDYLYVLDLAICIKRNGSFNAEFATVPSVQSTSTSIPAMPDKWDTTPSNPSTSLMTTANNNETETPAYTFTKFASNFALAFTESSMKIGSGVVWDAASNADGKQLWVIRYGTAGLDLSFDPNNIALFSAAPISTQLETKAGISLGETYNPSNGKMDAPSQTLSVSNIDMDASMKSFLAKVEQYLSPEFAVPAAQIPILDDQTKTPFEQLTSAKAIMAEKLKTRITNQLGGSSYGNTPVNERTKAMLAVAEKLEQECLTSLNNYYQIDALVSAELSGSFNLPESANHGTAKTMNVFGNPTISNADDNLSLTSAKASVVQGNTQLAFGIKSHKPKDQAKYQDCQLNFSIGAFEHDMESVSVDKTDYVSGSWLRFLNKTDALPVGSSDVLIPLRAYPNPPSLLAQTFDPTLGSKATGGASINPNETLKQAKEWNFVAQYNHSYTAQDNVYVQFNLNPLGDLIELGVDNTIQLIDALAWFDSNYASMEATLSSIGTAGSSESKIQYTVQSFAQLVALVANATWPVEENTDQRLQAAQQSTYRISEGANLDSGELLHPSLATDKSADFYMKVTAVDKQYTDISTASSDLPTATISGLIAEPVADKPGLYQIFNTDKTPVTLEEAESINARTITLPGINIIDHQVGLSAVRVGRNESLPPNFWYETPFVQFPDHLRPHLDEDTKIPIEGWLPTNDAKTLGNYLSGAIGEILLDSANKFTAQQGGIKIVSYYEYQLQEQLSSDAAQTVSMPVRLAVPIKCTLNPSTDQTLANLIKELGNDLNSWAYTNQPAHLNDTSGDLAQFRFDLSVFSDNSITGQPLMRLRNLVLPTSAIKITSTDS</sequence>
<accession>A0A2A4X123</accession>
<dbReference type="Proteomes" id="UP000218767">
    <property type="component" value="Unassembled WGS sequence"/>
</dbReference>
<proteinExistence type="predicted"/>
<organism evidence="2 3">
    <name type="scientific">SAR86 cluster bacterium</name>
    <dbReference type="NCBI Taxonomy" id="2030880"/>
    <lineage>
        <taxon>Bacteria</taxon>
        <taxon>Pseudomonadati</taxon>
        <taxon>Pseudomonadota</taxon>
        <taxon>Gammaproteobacteria</taxon>
        <taxon>SAR86 cluster</taxon>
    </lineage>
</organism>
<name>A0A2A4X123_9GAMM</name>
<evidence type="ECO:0000256" key="1">
    <source>
        <dbReference type="SAM" id="MobiDB-lite"/>
    </source>
</evidence>
<gene>
    <name evidence="2" type="ORF">COB20_12200</name>
</gene>
<evidence type="ECO:0008006" key="4">
    <source>
        <dbReference type="Google" id="ProtNLM"/>
    </source>
</evidence>
<feature type="region of interest" description="Disordered" evidence="1">
    <location>
        <begin position="1658"/>
        <end position="1679"/>
    </location>
</feature>
<evidence type="ECO:0000313" key="2">
    <source>
        <dbReference type="EMBL" id="PCI75759.1"/>
    </source>
</evidence>
<reference evidence="3" key="1">
    <citation type="submission" date="2017-08" db="EMBL/GenBank/DDBJ databases">
        <title>A dynamic microbial community with high functional redundancy inhabits the cold, oxic subseafloor aquifer.</title>
        <authorList>
            <person name="Tully B.J."/>
            <person name="Wheat C.G."/>
            <person name="Glazer B.T."/>
            <person name="Huber J.A."/>
        </authorList>
    </citation>
    <scope>NUCLEOTIDE SEQUENCE [LARGE SCALE GENOMIC DNA]</scope>
</reference>
<comment type="caution">
    <text evidence="2">The sequence shown here is derived from an EMBL/GenBank/DDBJ whole genome shotgun (WGS) entry which is preliminary data.</text>
</comment>
<protein>
    <recommendedName>
        <fullName evidence="4">LysM domain-containing protein</fullName>
    </recommendedName>
</protein>
<dbReference type="EMBL" id="NVUL01000068">
    <property type="protein sequence ID" value="PCI75759.1"/>
    <property type="molecule type" value="Genomic_DNA"/>
</dbReference>
<evidence type="ECO:0000313" key="3">
    <source>
        <dbReference type="Proteomes" id="UP000218767"/>
    </source>
</evidence>